<dbReference type="PANTHER" id="PTHR43280">
    <property type="entry name" value="ARAC-FAMILY TRANSCRIPTIONAL REGULATOR"/>
    <property type="match status" value="1"/>
</dbReference>
<keyword evidence="4" id="KW-1185">Reference proteome</keyword>
<dbReference type="PROSITE" id="PS01124">
    <property type="entry name" value="HTH_ARAC_FAMILY_2"/>
    <property type="match status" value="1"/>
</dbReference>
<dbReference type="STRING" id="1220578.FPE01S_03_01060"/>
<evidence type="ECO:0000259" key="2">
    <source>
        <dbReference type="PROSITE" id="PS01124"/>
    </source>
</evidence>
<reference evidence="3 4" key="1">
    <citation type="submission" date="2015-04" db="EMBL/GenBank/DDBJ databases">
        <title>Whole genome shotgun sequence of Flavihumibacter petaseus NBRC 106054.</title>
        <authorList>
            <person name="Miyazawa S."/>
            <person name="Hosoyama A."/>
            <person name="Hashimoto M."/>
            <person name="Noguchi M."/>
            <person name="Tsuchikane K."/>
            <person name="Ohji S."/>
            <person name="Yamazoe A."/>
            <person name="Ichikawa N."/>
            <person name="Kimura A."/>
            <person name="Fujita N."/>
        </authorList>
    </citation>
    <scope>NUCLEOTIDE SEQUENCE [LARGE SCALE GENOMIC DNA]</scope>
    <source>
        <strain evidence="3 4">NBRC 106054</strain>
    </source>
</reference>
<dbReference type="Pfam" id="PF20240">
    <property type="entry name" value="DUF6597"/>
    <property type="match status" value="1"/>
</dbReference>
<evidence type="ECO:0000313" key="3">
    <source>
        <dbReference type="EMBL" id="GAO44066.1"/>
    </source>
</evidence>
<dbReference type="AlphaFoldDB" id="A0A0E9N322"/>
<proteinExistence type="predicted"/>
<dbReference type="InterPro" id="IPR018060">
    <property type="entry name" value="HTH_AraC"/>
</dbReference>
<dbReference type="Pfam" id="PF12833">
    <property type="entry name" value="HTH_18"/>
    <property type="match status" value="1"/>
</dbReference>
<dbReference type="Proteomes" id="UP000033121">
    <property type="component" value="Unassembled WGS sequence"/>
</dbReference>
<dbReference type="Gene3D" id="1.10.10.60">
    <property type="entry name" value="Homeodomain-like"/>
    <property type="match status" value="1"/>
</dbReference>
<evidence type="ECO:0000256" key="1">
    <source>
        <dbReference type="ARBA" id="ARBA00023125"/>
    </source>
</evidence>
<feature type="domain" description="HTH araC/xylS-type" evidence="2">
    <location>
        <begin position="133"/>
        <end position="234"/>
    </location>
</feature>
<dbReference type="GO" id="GO:0003700">
    <property type="term" value="F:DNA-binding transcription factor activity"/>
    <property type="evidence" value="ECO:0007669"/>
    <property type="project" value="InterPro"/>
</dbReference>
<evidence type="ECO:0000313" key="4">
    <source>
        <dbReference type="Proteomes" id="UP000033121"/>
    </source>
</evidence>
<keyword evidence="1" id="KW-0238">DNA-binding</keyword>
<gene>
    <name evidence="3" type="ORF">FPE01S_03_01060</name>
</gene>
<comment type="caution">
    <text evidence="3">The sequence shown here is derived from an EMBL/GenBank/DDBJ whole genome shotgun (WGS) entry which is preliminary data.</text>
</comment>
<dbReference type="GO" id="GO:0043565">
    <property type="term" value="F:sequence-specific DNA binding"/>
    <property type="evidence" value="ECO:0007669"/>
    <property type="project" value="InterPro"/>
</dbReference>
<organism evidence="3 4">
    <name type="scientific">Flavihumibacter petaseus NBRC 106054</name>
    <dbReference type="NCBI Taxonomy" id="1220578"/>
    <lineage>
        <taxon>Bacteria</taxon>
        <taxon>Pseudomonadati</taxon>
        <taxon>Bacteroidota</taxon>
        <taxon>Chitinophagia</taxon>
        <taxon>Chitinophagales</taxon>
        <taxon>Chitinophagaceae</taxon>
        <taxon>Flavihumibacter</taxon>
    </lineage>
</organism>
<name>A0A0E9N322_9BACT</name>
<dbReference type="SMART" id="SM00342">
    <property type="entry name" value="HTH_ARAC"/>
    <property type="match status" value="1"/>
</dbReference>
<accession>A0A0E9N322</accession>
<dbReference type="EMBL" id="BBWV01000003">
    <property type="protein sequence ID" value="GAO44066.1"/>
    <property type="molecule type" value="Genomic_DNA"/>
</dbReference>
<sequence length="245" mass="27934">MPDPVYSENILPDGHHEIIFHLSANNAKRGDNESGWVNEPVSFFAGQTLTRYALELQNDAVLYGIRFYPHTLNLLFGFPADLITNTILPLQDIAPARGLADCISENQEETFRNLETALLKLCKGVDFSSHKSQYIRYSVGEILRHNGKVKIDRLVKAAGLSQKHFDTVFNQSVGINPKAFSNIIQLNYFVRYRNQHPGKSLTECCYEAEFFDQSHLVKLFRRVAGQSPKEYFREDNPISNCFSEL</sequence>
<dbReference type="InterPro" id="IPR046532">
    <property type="entry name" value="DUF6597"/>
</dbReference>
<dbReference type="PANTHER" id="PTHR43280:SF2">
    <property type="entry name" value="HTH-TYPE TRANSCRIPTIONAL REGULATOR EXSA"/>
    <property type="match status" value="1"/>
</dbReference>
<protein>
    <submittedName>
        <fullName evidence="3">Putative AraC family transcriptional regulator</fullName>
    </submittedName>
</protein>